<dbReference type="GO" id="GO:0047372">
    <property type="term" value="F:monoacylglycerol lipase activity"/>
    <property type="evidence" value="ECO:0007669"/>
    <property type="project" value="TreeGrafter"/>
</dbReference>
<dbReference type="PANTHER" id="PTHR10794">
    <property type="entry name" value="ABHYDROLASE DOMAIN-CONTAINING PROTEIN"/>
    <property type="match status" value="1"/>
</dbReference>
<feature type="domain" description="AB hydrolase-1" evidence="3">
    <location>
        <begin position="62"/>
        <end position="270"/>
    </location>
</feature>
<evidence type="ECO:0000256" key="1">
    <source>
        <dbReference type="ARBA" id="ARBA00010884"/>
    </source>
</evidence>
<dbReference type="Proteomes" id="UP000198510">
    <property type="component" value="Unassembled WGS sequence"/>
</dbReference>
<sequence length="325" mass="36871">MPLVASPYRAPRLLFNGHLQTIAPHLWRRQPPVAYRRERLELPDGDFLDLDWVDAAVDQNRLVVLSHGLEGDSSRAYMVGMAHAFAAQGWHVLAWNCRTCSGVMNRLPRFYHHGDADDLAAVVQHALAPGKYRQLVLIGFSMGGSMTLKYLGRTAAPVPEAVQGAVVFSVPCDLYSSIVRLHHPHNVLYRRRFLQKLKQKMVRKALQFPDQVNIRNLDLIQDFPSFIERFMGPLHGYRDLARFYHEASAVHYLAGIRRPTLLVNAQNDPMLAGKCFPVAEARDHTFLHLEMPLTGGHVGFTRYGFRLNWAEQRALEFVESLGLTS</sequence>
<reference evidence="4 5" key="1">
    <citation type="submission" date="2016-10" db="EMBL/GenBank/DDBJ databases">
        <authorList>
            <person name="de Groot N.N."/>
        </authorList>
    </citation>
    <scope>NUCLEOTIDE SEQUENCE [LARGE SCALE GENOMIC DNA]</scope>
    <source>
        <strain evidence="4 5">DSM 25186</strain>
    </source>
</reference>
<feature type="active site" description="Charge relay system" evidence="2">
    <location>
        <position position="141"/>
    </location>
</feature>
<evidence type="ECO:0000259" key="3">
    <source>
        <dbReference type="Pfam" id="PF00561"/>
    </source>
</evidence>
<evidence type="ECO:0000313" key="4">
    <source>
        <dbReference type="EMBL" id="SDL27621.1"/>
    </source>
</evidence>
<protein>
    <recommendedName>
        <fullName evidence="3">AB hydrolase-1 domain-containing protein</fullName>
    </recommendedName>
</protein>
<keyword evidence="5" id="KW-1185">Reference proteome</keyword>
<dbReference type="EMBL" id="FNFO01000005">
    <property type="protein sequence ID" value="SDL27621.1"/>
    <property type="molecule type" value="Genomic_DNA"/>
</dbReference>
<dbReference type="InterPro" id="IPR029058">
    <property type="entry name" value="AB_hydrolase_fold"/>
</dbReference>
<dbReference type="InterPro" id="IPR000073">
    <property type="entry name" value="AB_hydrolase_1"/>
</dbReference>
<organism evidence="4 5">
    <name type="scientific">Catalinimonas alkaloidigena</name>
    <dbReference type="NCBI Taxonomy" id="1075417"/>
    <lineage>
        <taxon>Bacteria</taxon>
        <taxon>Pseudomonadati</taxon>
        <taxon>Bacteroidota</taxon>
        <taxon>Cytophagia</taxon>
        <taxon>Cytophagales</taxon>
        <taxon>Catalimonadaceae</taxon>
        <taxon>Catalinimonas</taxon>
    </lineage>
</organism>
<feature type="active site" description="Charge relay system" evidence="2">
    <location>
        <position position="268"/>
    </location>
</feature>
<dbReference type="GO" id="GO:0034338">
    <property type="term" value="F:short-chain carboxylesterase activity"/>
    <property type="evidence" value="ECO:0007669"/>
    <property type="project" value="TreeGrafter"/>
</dbReference>
<name>A0A1G9IR73_9BACT</name>
<dbReference type="OrthoDB" id="332676at2"/>
<gene>
    <name evidence="4" type="ORF">SAMN05421823_10581</name>
</gene>
<dbReference type="RefSeq" id="WP_089683029.1">
    <property type="nucleotide sequence ID" value="NZ_FNFO01000005.1"/>
</dbReference>
<dbReference type="PANTHER" id="PTHR10794:SF94">
    <property type="entry name" value="ESTERASE YHET-RELATED"/>
    <property type="match status" value="1"/>
</dbReference>
<dbReference type="PIRSF" id="PIRSF005211">
    <property type="entry name" value="Ab_hydro_YheT"/>
    <property type="match status" value="1"/>
</dbReference>
<dbReference type="InterPro" id="IPR050960">
    <property type="entry name" value="AB_hydrolase_4_sf"/>
</dbReference>
<dbReference type="SUPFAM" id="SSF53474">
    <property type="entry name" value="alpha/beta-Hydrolases"/>
    <property type="match status" value="1"/>
</dbReference>
<accession>A0A1G9IR73</accession>
<feature type="active site" description="Charge relay system" evidence="2">
    <location>
        <position position="297"/>
    </location>
</feature>
<comment type="similarity">
    <text evidence="1">Belongs to the AB hydrolase superfamily. AB hydrolase 4 family.</text>
</comment>
<dbReference type="Pfam" id="PF00561">
    <property type="entry name" value="Abhydrolase_1"/>
    <property type="match status" value="1"/>
</dbReference>
<dbReference type="Gene3D" id="3.40.50.1820">
    <property type="entry name" value="alpha/beta hydrolase"/>
    <property type="match status" value="1"/>
</dbReference>
<dbReference type="AlphaFoldDB" id="A0A1G9IR73"/>
<evidence type="ECO:0000313" key="5">
    <source>
        <dbReference type="Proteomes" id="UP000198510"/>
    </source>
</evidence>
<dbReference type="InterPro" id="IPR012020">
    <property type="entry name" value="ABHD4"/>
</dbReference>
<evidence type="ECO:0000256" key="2">
    <source>
        <dbReference type="PIRSR" id="PIRSR005211-1"/>
    </source>
</evidence>
<proteinExistence type="inferred from homology"/>